<dbReference type="EMBL" id="JAUPFM010000022">
    <property type="protein sequence ID" value="KAK2815442.1"/>
    <property type="molecule type" value="Genomic_DNA"/>
</dbReference>
<dbReference type="Proteomes" id="UP001187415">
    <property type="component" value="Unassembled WGS sequence"/>
</dbReference>
<keyword evidence="2" id="KW-1185">Reference proteome</keyword>
<proteinExistence type="predicted"/>
<organism evidence="1 2">
    <name type="scientific">Channa striata</name>
    <name type="common">Snakehead murrel</name>
    <name type="synonym">Ophicephalus striatus</name>
    <dbReference type="NCBI Taxonomy" id="64152"/>
    <lineage>
        <taxon>Eukaryota</taxon>
        <taxon>Metazoa</taxon>
        <taxon>Chordata</taxon>
        <taxon>Craniata</taxon>
        <taxon>Vertebrata</taxon>
        <taxon>Euteleostomi</taxon>
        <taxon>Actinopterygii</taxon>
        <taxon>Neopterygii</taxon>
        <taxon>Teleostei</taxon>
        <taxon>Neoteleostei</taxon>
        <taxon>Acanthomorphata</taxon>
        <taxon>Anabantaria</taxon>
        <taxon>Anabantiformes</taxon>
        <taxon>Channoidei</taxon>
        <taxon>Channidae</taxon>
        <taxon>Channa</taxon>
    </lineage>
</organism>
<evidence type="ECO:0000313" key="1">
    <source>
        <dbReference type="EMBL" id="KAK2815442.1"/>
    </source>
</evidence>
<gene>
    <name evidence="1" type="ORF">Q5P01_025909</name>
</gene>
<dbReference type="AlphaFoldDB" id="A0AA88ILL8"/>
<protein>
    <submittedName>
        <fullName evidence="1">Uncharacterized protein</fullName>
    </submittedName>
</protein>
<evidence type="ECO:0000313" key="2">
    <source>
        <dbReference type="Proteomes" id="UP001187415"/>
    </source>
</evidence>
<name>A0AA88ILL8_CHASR</name>
<accession>A0AA88ILL8</accession>
<reference evidence="1" key="1">
    <citation type="submission" date="2023-07" db="EMBL/GenBank/DDBJ databases">
        <title>Chromosome-level Genome Assembly of Striped Snakehead (Channa striata).</title>
        <authorList>
            <person name="Liu H."/>
        </authorList>
    </citation>
    <scope>NUCLEOTIDE SEQUENCE</scope>
    <source>
        <strain evidence="1">Gz</strain>
        <tissue evidence="1">Muscle</tissue>
    </source>
</reference>
<sequence length="92" mass="10186">MQTCTSVNVEVQRLILLPYSGLQHGCHVHISLHCCAVHHAAVTETHYFQRASEQAERVESKPTATNTELSSKDFIGKREAILFAAEGLRKPG</sequence>
<comment type="caution">
    <text evidence="1">The sequence shown here is derived from an EMBL/GenBank/DDBJ whole genome shotgun (WGS) entry which is preliminary data.</text>
</comment>